<dbReference type="InterPro" id="IPR018535">
    <property type="entry name" value="DUF1996"/>
</dbReference>
<gene>
    <name evidence="4" type="ORF">MFIFM68171_01917</name>
</gene>
<dbReference type="Proteomes" id="UP001628179">
    <property type="component" value="Unassembled WGS sequence"/>
</dbReference>
<dbReference type="PANTHER" id="PTHR43662:SF6">
    <property type="entry name" value="DUF1996 DOMAIN-CONTAINING PROTEIN"/>
    <property type="match status" value="1"/>
</dbReference>
<sequence>MTRATILFNILALGALAHAGPSRPSKWRPRQLPPDFDPSTLPTYNGTGPTMLRFGCHQLSIDRIDPLVNPGAIPSPHQHQIVGGDAFDASMPLSDIAAESSCTTCSYSDDFSNYWTANLYFRARNGSYHRVPQMAPGNQPFFNDSFSEQINGGMLVYYVSPGQNQVTAFPPGFRMFVGDAALRSEPAGPWNLSTQTCFRCYNAPNFGGDLLRPCLDPRVDTMHLPNGPCYGIRSNILFPTCWDGVNLDSADHKSHVAYPVEGPHIFDGIGTAETCPPTHPVKIPQVMLEIIWDTTPFNDPNDWPVDGSQPFVLSTGDTTGYSQHADYVFGWKDDALQVGMEAGCAGANCPGMATQTVQQADQCSVPELVGENYSGWLDTLPGDPPQPPVTVTSSTAPTPSPSGKGKAKGKGETRR</sequence>
<comment type="caution">
    <text evidence="4">The sequence shown here is derived from an EMBL/GenBank/DDBJ whole genome shotgun (WGS) entry which is preliminary data.</text>
</comment>
<accession>A0ABQ0G1S0</accession>
<protein>
    <submittedName>
        <fullName evidence="4">WSC domain-containing protein-like protein 6</fullName>
    </submittedName>
</protein>
<keyword evidence="5" id="KW-1185">Reference proteome</keyword>
<feature type="chain" id="PRO_5047204557" evidence="2">
    <location>
        <begin position="20"/>
        <end position="415"/>
    </location>
</feature>
<dbReference type="RefSeq" id="XP_070913440.1">
    <property type="nucleotide sequence ID" value="XM_071057339.1"/>
</dbReference>
<evidence type="ECO:0000259" key="3">
    <source>
        <dbReference type="Pfam" id="PF09362"/>
    </source>
</evidence>
<dbReference type="EMBL" id="BAAFSV010000001">
    <property type="protein sequence ID" value="GAB1311707.1"/>
    <property type="molecule type" value="Genomic_DNA"/>
</dbReference>
<evidence type="ECO:0000256" key="2">
    <source>
        <dbReference type="SAM" id="SignalP"/>
    </source>
</evidence>
<keyword evidence="2" id="KW-0732">Signal</keyword>
<feature type="compositionally biased region" description="Low complexity" evidence="1">
    <location>
        <begin position="389"/>
        <end position="404"/>
    </location>
</feature>
<feature type="region of interest" description="Disordered" evidence="1">
    <location>
        <begin position="374"/>
        <end position="415"/>
    </location>
</feature>
<proteinExistence type="predicted"/>
<dbReference type="PANTHER" id="PTHR43662">
    <property type="match status" value="1"/>
</dbReference>
<evidence type="ECO:0000256" key="1">
    <source>
        <dbReference type="SAM" id="MobiDB-lite"/>
    </source>
</evidence>
<evidence type="ECO:0000313" key="4">
    <source>
        <dbReference type="EMBL" id="GAB1311707.1"/>
    </source>
</evidence>
<feature type="domain" description="DUF1996" evidence="3">
    <location>
        <begin position="65"/>
        <end position="331"/>
    </location>
</feature>
<dbReference type="Pfam" id="PF09362">
    <property type="entry name" value="DUF1996"/>
    <property type="match status" value="1"/>
</dbReference>
<organism evidence="4 5">
    <name type="scientific">Madurella fahalii</name>
    <dbReference type="NCBI Taxonomy" id="1157608"/>
    <lineage>
        <taxon>Eukaryota</taxon>
        <taxon>Fungi</taxon>
        <taxon>Dikarya</taxon>
        <taxon>Ascomycota</taxon>
        <taxon>Pezizomycotina</taxon>
        <taxon>Sordariomycetes</taxon>
        <taxon>Sordariomycetidae</taxon>
        <taxon>Sordariales</taxon>
        <taxon>Sordariales incertae sedis</taxon>
        <taxon>Madurella</taxon>
    </lineage>
</organism>
<name>A0ABQ0G1S0_9PEZI</name>
<reference evidence="4 5" key="1">
    <citation type="submission" date="2024-09" db="EMBL/GenBank/DDBJ databases">
        <title>Itraconazole resistance in Madurella fahalii resulting from another homologue of gene encoding cytochrome P450 14-alpha sterol demethylase (CYP51).</title>
        <authorList>
            <person name="Yoshioka I."/>
            <person name="Fahal A.H."/>
            <person name="Kaneko S."/>
            <person name="Yaguchi T."/>
        </authorList>
    </citation>
    <scope>NUCLEOTIDE SEQUENCE [LARGE SCALE GENOMIC DNA]</scope>
    <source>
        <strain evidence="4 5">IFM 68171</strain>
    </source>
</reference>
<feature type="signal peptide" evidence="2">
    <location>
        <begin position="1"/>
        <end position="19"/>
    </location>
</feature>
<evidence type="ECO:0000313" key="5">
    <source>
        <dbReference type="Proteomes" id="UP001628179"/>
    </source>
</evidence>
<dbReference type="GeneID" id="98172662"/>